<comment type="similarity">
    <text evidence="3 10 13">Belongs to the IPP transferase family.</text>
</comment>
<organism evidence="14 15">
    <name type="scientific">Algimonas ampicilliniresistens</name>
    <dbReference type="NCBI Taxonomy" id="1298735"/>
    <lineage>
        <taxon>Bacteria</taxon>
        <taxon>Pseudomonadati</taxon>
        <taxon>Pseudomonadota</taxon>
        <taxon>Alphaproteobacteria</taxon>
        <taxon>Maricaulales</taxon>
        <taxon>Robiginitomaculaceae</taxon>
        <taxon>Algimonas</taxon>
    </lineage>
</organism>
<dbReference type="PANTHER" id="PTHR11088:SF60">
    <property type="entry name" value="TRNA DIMETHYLALLYLTRANSFERASE"/>
    <property type="match status" value="1"/>
</dbReference>
<dbReference type="SUPFAM" id="SSF52540">
    <property type="entry name" value="P-loop containing nucleoside triphosphate hydrolases"/>
    <property type="match status" value="2"/>
</dbReference>
<evidence type="ECO:0000256" key="1">
    <source>
        <dbReference type="ARBA" id="ARBA00001946"/>
    </source>
</evidence>
<dbReference type="InterPro" id="IPR039657">
    <property type="entry name" value="Dimethylallyltransferase"/>
</dbReference>
<evidence type="ECO:0000313" key="15">
    <source>
        <dbReference type="Proteomes" id="UP001161391"/>
    </source>
</evidence>
<keyword evidence="15" id="KW-1185">Reference proteome</keyword>
<reference evidence="14" key="1">
    <citation type="journal article" date="2014" name="Int. J. Syst. Evol. Microbiol.">
        <title>Complete genome of a new Firmicutes species belonging to the dominant human colonic microbiota ('Ruminococcus bicirculans') reveals two chromosomes and a selective capacity to utilize plant glucans.</title>
        <authorList>
            <consortium name="NISC Comparative Sequencing Program"/>
            <person name="Wegmann U."/>
            <person name="Louis P."/>
            <person name="Goesmann A."/>
            <person name="Henrissat B."/>
            <person name="Duncan S.H."/>
            <person name="Flint H.J."/>
        </authorList>
    </citation>
    <scope>NUCLEOTIDE SEQUENCE</scope>
    <source>
        <strain evidence="14">NBRC 108219</strain>
    </source>
</reference>
<evidence type="ECO:0000256" key="11">
    <source>
        <dbReference type="RuleBase" id="RU003783"/>
    </source>
</evidence>
<dbReference type="InterPro" id="IPR027417">
    <property type="entry name" value="P-loop_NTPase"/>
</dbReference>
<keyword evidence="5 10" id="KW-0819">tRNA processing</keyword>
<feature type="binding site" evidence="10">
    <location>
        <begin position="19"/>
        <end position="26"/>
    </location>
    <ligand>
        <name>ATP</name>
        <dbReference type="ChEBI" id="CHEBI:30616"/>
    </ligand>
</feature>
<dbReference type="Gene3D" id="3.40.50.300">
    <property type="entry name" value="P-loop containing nucleotide triphosphate hydrolases"/>
    <property type="match status" value="1"/>
</dbReference>
<evidence type="ECO:0000256" key="9">
    <source>
        <dbReference type="ARBA" id="ARBA00049563"/>
    </source>
</evidence>
<name>A0ABQ5VA18_9PROT</name>
<evidence type="ECO:0000256" key="3">
    <source>
        <dbReference type="ARBA" id="ARBA00005842"/>
    </source>
</evidence>
<dbReference type="HAMAP" id="MF_00185">
    <property type="entry name" value="IPP_trans"/>
    <property type="match status" value="1"/>
</dbReference>
<reference evidence="14" key="2">
    <citation type="submission" date="2023-01" db="EMBL/GenBank/DDBJ databases">
        <title>Draft genome sequence of Algimonas ampicilliniresistens strain NBRC 108219.</title>
        <authorList>
            <person name="Sun Q."/>
            <person name="Mori K."/>
        </authorList>
    </citation>
    <scope>NUCLEOTIDE SEQUENCE</scope>
    <source>
        <strain evidence="14">NBRC 108219</strain>
    </source>
</reference>
<comment type="subunit">
    <text evidence="10">Monomer.</text>
</comment>
<evidence type="ECO:0000256" key="8">
    <source>
        <dbReference type="ARBA" id="ARBA00022842"/>
    </source>
</evidence>
<evidence type="ECO:0000256" key="6">
    <source>
        <dbReference type="ARBA" id="ARBA00022741"/>
    </source>
</evidence>
<evidence type="ECO:0000256" key="4">
    <source>
        <dbReference type="ARBA" id="ARBA00022679"/>
    </source>
</evidence>
<dbReference type="InterPro" id="IPR018022">
    <property type="entry name" value="IPT"/>
</dbReference>
<dbReference type="Proteomes" id="UP001161391">
    <property type="component" value="Unassembled WGS sequence"/>
</dbReference>
<dbReference type="PANTHER" id="PTHR11088">
    <property type="entry name" value="TRNA DIMETHYLALLYLTRANSFERASE"/>
    <property type="match status" value="1"/>
</dbReference>
<feature type="site" description="Interaction with substrate tRNA" evidence="10">
    <location>
        <position position="110"/>
    </location>
</feature>
<evidence type="ECO:0000256" key="2">
    <source>
        <dbReference type="ARBA" id="ARBA00003213"/>
    </source>
</evidence>
<dbReference type="Pfam" id="PF01715">
    <property type="entry name" value="IPPT"/>
    <property type="match status" value="1"/>
</dbReference>
<sequence length="306" mass="33429">MNVLDDVLREMPEVVCIAGPTASGKSAYAIEVAKSVDGEIVNADALQVYGDLRILSARPSEAEMAGIPHHLFGHISGGVAYSTGAWLREVVPVILDVLARGKAPVLVGGTGLYFKALLVGLADIPAIPADIQAVVDEMPVEALRATAEAVDPVASARVLGDDPQRLGRIVGVYRASGRALSDWQQQTRPVIPQRYVRRAVLLPDRAELYQRINRRFDLMVSQGGLEEARAVHDTSYPARRPMLKAIGLSHLLSYLDGDCDLEKAVEIAKRDTRRLAKRQSTWFRNQCGDWPQLTTNSQKDAFARSL</sequence>
<proteinExistence type="inferred from homology"/>
<keyword evidence="8 10" id="KW-0460">Magnesium</keyword>
<keyword evidence="4 10" id="KW-0808">Transferase</keyword>
<gene>
    <name evidence="10 14" type="primary">miaA</name>
    <name evidence="14" type="ORF">GCM10007853_14530</name>
</gene>
<evidence type="ECO:0000256" key="7">
    <source>
        <dbReference type="ARBA" id="ARBA00022840"/>
    </source>
</evidence>
<comment type="function">
    <text evidence="2 10 12">Catalyzes the transfer of a dimethylallyl group onto the adenine at position 37 in tRNAs that read codons beginning with uridine, leading to the formation of N6-(dimethylallyl)adenosine (i(6)A).</text>
</comment>
<dbReference type="RefSeq" id="WP_284389135.1">
    <property type="nucleotide sequence ID" value="NZ_BSNK01000001.1"/>
</dbReference>
<accession>A0ABQ5VA18</accession>
<keyword evidence="7 10" id="KW-0067">ATP-binding</keyword>
<evidence type="ECO:0000256" key="12">
    <source>
        <dbReference type="RuleBase" id="RU003784"/>
    </source>
</evidence>
<evidence type="ECO:0000256" key="13">
    <source>
        <dbReference type="RuleBase" id="RU003785"/>
    </source>
</evidence>
<dbReference type="EC" id="2.5.1.75" evidence="10"/>
<comment type="caution">
    <text evidence="14">The sequence shown here is derived from an EMBL/GenBank/DDBJ whole genome shotgun (WGS) entry which is preliminary data.</text>
</comment>
<feature type="region of interest" description="Interaction with substrate tRNA" evidence="10">
    <location>
        <begin position="164"/>
        <end position="168"/>
    </location>
</feature>
<dbReference type="NCBIfam" id="TIGR00174">
    <property type="entry name" value="miaA"/>
    <property type="match status" value="1"/>
</dbReference>
<evidence type="ECO:0000256" key="10">
    <source>
        <dbReference type="HAMAP-Rule" id="MF_00185"/>
    </source>
</evidence>
<comment type="caution">
    <text evidence="10">Lacks conserved residue(s) required for the propagation of feature annotation.</text>
</comment>
<dbReference type="EMBL" id="BSNK01000001">
    <property type="protein sequence ID" value="GLQ23579.1"/>
    <property type="molecule type" value="Genomic_DNA"/>
</dbReference>
<comment type="cofactor">
    <cofactor evidence="1 10">
        <name>Mg(2+)</name>
        <dbReference type="ChEBI" id="CHEBI:18420"/>
    </cofactor>
</comment>
<feature type="binding site" evidence="10">
    <location>
        <begin position="21"/>
        <end position="26"/>
    </location>
    <ligand>
        <name>substrate</name>
    </ligand>
</feature>
<evidence type="ECO:0000256" key="5">
    <source>
        <dbReference type="ARBA" id="ARBA00022694"/>
    </source>
</evidence>
<evidence type="ECO:0000313" key="14">
    <source>
        <dbReference type="EMBL" id="GLQ23579.1"/>
    </source>
</evidence>
<comment type="catalytic activity">
    <reaction evidence="9 10 11">
        <text>adenosine(37) in tRNA + dimethylallyl diphosphate = N(6)-dimethylallyladenosine(37) in tRNA + diphosphate</text>
        <dbReference type="Rhea" id="RHEA:26482"/>
        <dbReference type="Rhea" id="RHEA-COMP:10162"/>
        <dbReference type="Rhea" id="RHEA-COMP:10375"/>
        <dbReference type="ChEBI" id="CHEBI:33019"/>
        <dbReference type="ChEBI" id="CHEBI:57623"/>
        <dbReference type="ChEBI" id="CHEBI:74411"/>
        <dbReference type="ChEBI" id="CHEBI:74415"/>
        <dbReference type="EC" id="2.5.1.75"/>
    </reaction>
</comment>
<dbReference type="Gene3D" id="1.10.20.140">
    <property type="match status" value="1"/>
</dbReference>
<protein>
    <recommendedName>
        <fullName evidence="10">tRNA dimethylallyltransferase</fullName>
        <ecNumber evidence="10">2.5.1.75</ecNumber>
    </recommendedName>
    <alternativeName>
        <fullName evidence="10">Dimethylallyl diphosphate:tRNA dimethylallyltransferase</fullName>
        <shortName evidence="10">DMAPP:tRNA dimethylallyltransferase</shortName>
        <shortName evidence="10">DMATase</shortName>
    </alternativeName>
    <alternativeName>
        <fullName evidence="10">Isopentenyl-diphosphate:tRNA isopentenyltransferase</fullName>
        <shortName evidence="10">IPP transferase</shortName>
        <shortName evidence="10">IPPT</shortName>
        <shortName evidence="10">IPTase</shortName>
    </alternativeName>
</protein>
<keyword evidence="6 10" id="KW-0547">Nucleotide-binding</keyword>